<evidence type="ECO:0000259" key="11">
    <source>
        <dbReference type="PROSITE" id="PS50042"/>
    </source>
</evidence>
<keyword evidence="3" id="KW-0963">Cytoplasm</keyword>
<evidence type="ECO:0000256" key="1">
    <source>
        <dbReference type="ARBA" id="ARBA00001946"/>
    </source>
</evidence>
<dbReference type="GO" id="GO:0046872">
    <property type="term" value="F:metal ion binding"/>
    <property type="evidence" value="ECO:0007669"/>
    <property type="project" value="UniProtKB-KW"/>
</dbReference>
<dbReference type="InterPro" id="IPR000595">
    <property type="entry name" value="cNMP-bd_dom"/>
</dbReference>
<evidence type="ECO:0000256" key="6">
    <source>
        <dbReference type="ARBA" id="ARBA00022741"/>
    </source>
</evidence>
<dbReference type="Proteomes" id="UP001165082">
    <property type="component" value="Unassembled WGS sequence"/>
</dbReference>
<protein>
    <recommendedName>
        <fullName evidence="11">Cyclic nucleotide-binding domain-containing protein</fullName>
    </recommendedName>
</protein>
<comment type="similarity">
    <text evidence="9">Belongs to the metallo-beta-lactamase superfamily. cNMP phosphodiesterase family.</text>
</comment>
<sequence length="846" mass="94152">MNSVKGKEAVVPAKEDATRDASDTQAPVASPTRSKEQAHRLTGKSGRMVRIIKTSTSQNLYQEQLKDVETEDNIMHLPRGGTIVNPPEESGVGAIQFGIPPETIKDSMKLGITVPTYFVILGEMFDRQAALNMAEFEFPAYFNFFCLKKKVTLICHPDLESRVRAIFTETLLGPPEEDCKPEEDHDPQNTDTSAHPKFREEGYYLDGMRRNLNVDTLIQFKTFDAKSEVNLENDAGEKKIKIKFDLFTKSYRVQDIDDKCKELAKIDEKFTYKKKKTDEDGAQAQKEDKGGSEVTAPFDPPKFGITILGSSHGFDPNGSTTGFVVWVKGRGIMVDPPPGSSKALEKLSIPPRLIEGIILTHCHADHDAGTFQKILKEKSINLYTTTTIFNSFLRKYSAISGFGGNFLTNLFTFKPVQIGKPTDFNGALFNFYYSFHTIPCVGFEVTLDGESMVYSADTNSDSVVVEKMFAEGAIGQQRRDMLINKSPLRGDHSLIFHEAGVPPIHTPMKLLVDLPQEIKEKMFVVHVTGSQIPQDSGLRQANIFDTLDIDMLDRNTGELGSQAINNMSQLLSSIDIFPELPLEDVKKIVDNSVRKTYAKGSIISAADTPVDSFTIFTAGIAHEKVKGATSGNLNKKYSSGDYSGEVALVDPTVKSTFLVEAYSQVHTFEIPISIMQPHLTDQSTIDVIKGYSRLQAEGVWSALGQNLVFKEFSNGQRKDFLDSLNAPEEFSLGDAIELQSCGVFIVEGKVQVLLDPSSVEDEEDLSTYRGKNNRMDFIDCEVRRGAFLSDINSVLNDKVTYVTCEATSDVKLRRLERSKMVNFLIKNPGLMVQLLDTRILTFDEVY</sequence>
<dbReference type="OrthoDB" id="421226at2759"/>
<comment type="caution">
    <text evidence="12">The sequence shown here is derived from an EMBL/GenBank/DDBJ whole genome shotgun (WGS) entry which is preliminary data.</text>
</comment>
<dbReference type="GO" id="GO:0000166">
    <property type="term" value="F:nucleotide binding"/>
    <property type="evidence" value="ECO:0007669"/>
    <property type="project" value="UniProtKB-KW"/>
</dbReference>
<dbReference type="InterPro" id="IPR001279">
    <property type="entry name" value="Metallo-B-lactamas"/>
</dbReference>
<feature type="region of interest" description="Disordered" evidence="10">
    <location>
        <begin position="274"/>
        <end position="298"/>
    </location>
</feature>
<evidence type="ECO:0000313" key="12">
    <source>
        <dbReference type="EMBL" id="GMI07900.1"/>
    </source>
</evidence>
<keyword evidence="4" id="KW-0479">Metal-binding</keyword>
<evidence type="ECO:0000256" key="3">
    <source>
        <dbReference type="ARBA" id="ARBA00022490"/>
    </source>
</evidence>
<dbReference type="SUPFAM" id="SSF56281">
    <property type="entry name" value="Metallo-hydrolase/oxidoreductase"/>
    <property type="match status" value="1"/>
</dbReference>
<evidence type="ECO:0000256" key="8">
    <source>
        <dbReference type="ARBA" id="ARBA00022842"/>
    </source>
</evidence>
<evidence type="ECO:0000256" key="2">
    <source>
        <dbReference type="ARBA" id="ARBA00004496"/>
    </source>
</evidence>
<keyword evidence="6" id="KW-0547">Nucleotide-binding</keyword>
<dbReference type="SMART" id="SM00849">
    <property type="entry name" value="Lactamase_B"/>
    <property type="match status" value="1"/>
</dbReference>
<comment type="subcellular location">
    <subcellularLocation>
        <location evidence="2">Cytoplasm</location>
    </subcellularLocation>
</comment>
<dbReference type="InterPro" id="IPR014710">
    <property type="entry name" value="RmlC-like_jellyroll"/>
</dbReference>
<dbReference type="CDD" id="cd00038">
    <property type="entry name" value="CAP_ED"/>
    <property type="match status" value="1"/>
</dbReference>
<organism evidence="12 13">
    <name type="scientific">Triparma retinervis</name>
    <dbReference type="NCBI Taxonomy" id="2557542"/>
    <lineage>
        <taxon>Eukaryota</taxon>
        <taxon>Sar</taxon>
        <taxon>Stramenopiles</taxon>
        <taxon>Ochrophyta</taxon>
        <taxon>Bolidophyceae</taxon>
        <taxon>Parmales</taxon>
        <taxon>Triparmaceae</taxon>
        <taxon>Triparma</taxon>
    </lineage>
</organism>
<evidence type="ECO:0000256" key="5">
    <source>
        <dbReference type="ARBA" id="ARBA00022737"/>
    </source>
</evidence>
<dbReference type="EMBL" id="BRXZ01000231">
    <property type="protein sequence ID" value="GMI07900.1"/>
    <property type="molecule type" value="Genomic_DNA"/>
</dbReference>
<keyword evidence="7" id="KW-0378">Hydrolase</keyword>
<name>A0A9W7F917_9STRA</name>
<evidence type="ECO:0000313" key="13">
    <source>
        <dbReference type="Proteomes" id="UP001165082"/>
    </source>
</evidence>
<accession>A0A9W7F917</accession>
<dbReference type="GO" id="GO:0005829">
    <property type="term" value="C:cytosol"/>
    <property type="evidence" value="ECO:0007669"/>
    <property type="project" value="UniProtKB-ARBA"/>
</dbReference>
<dbReference type="PANTHER" id="PTHR46018:SF2">
    <property type="entry name" value="ZINC PHOSPHODIESTERASE ELAC PROTEIN 1"/>
    <property type="match status" value="1"/>
</dbReference>
<dbReference type="InterPro" id="IPR018490">
    <property type="entry name" value="cNMP-bd_dom_sf"/>
</dbReference>
<evidence type="ECO:0000256" key="9">
    <source>
        <dbReference type="ARBA" id="ARBA00061002"/>
    </source>
</evidence>
<feature type="domain" description="Cyclic nucleotide-binding" evidence="11">
    <location>
        <begin position="576"/>
        <end position="670"/>
    </location>
</feature>
<feature type="compositionally biased region" description="Basic and acidic residues" evidence="10">
    <location>
        <begin position="1"/>
        <end position="22"/>
    </location>
</feature>
<dbReference type="PANTHER" id="PTHR46018">
    <property type="entry name" value="ZINC PHOSPHODIESTERASE ELAC PROTEIN 1"/>
    <property type="match status" value="1"/>
</dbReference>
<evidence type="ECO:0000256" key="4">
    <source>
        <dbReference type="ARBA" id="ARBA00022723"/>
    </source>
</evidence>
<evidence type="ECO:0000256" key="10">
    <source>
        <dbReference type="SAM" id="MobiDB-lite"/>
    </source>
</evidence>
<reference evidence="12" key="1">
    <citation type="submission" date="2022-07" db="EMBL/GenBank/DDBJ databases">
        <title>Genome analysis of Parmales, a sister group of diatoms, reveals the evolutionary specialization of diatoms from phago-mixotrophs to photoautotrophs.</title>
        <authorList>
            <person name="Ban H."/>
            <person name="Sato S."/>
            <person name="Yoshikawa S."/>
            <person name="Kazumasa Y."/>
            <person name="Nakamura Y."/>
            <person name="Ichinomiya M."/>
            <person name="Saitoh K."/>
            <person name="Sato N."/>
            <person name="Blanc-Mathieu R."/>
            <person name="Endo H."/>
            <person name="Kuwata A."/>
            <person name="Ogata H."/>
        </authorList>
    </citation>
    <scope>NUCLEOTIDE SEQUENCE</scope>
</reference>
<keyword evidence="13" id="KW-1185">Reference proteome</keyword>
<dbReference type="Gene3D" id="2.60.120.10">
    <property type="entry name" value="Jelly Rolls"/>
    <property type="match status" value="2"/>
</dbReference>
<feature type="region of interest" description="Disordered" evidence="10">
    <location>
        <begin position="174"/>
        <end position="196"/>
    </location>
</feature>
<feature type="region of interest" description="Disordered" evidence="10">
    <location>
        <begin position="1"/>
        <end position="46"/>
    </location>
</feature>
<comment type="cofactor">
    <cofactor evidence="1">
        <name>Mg(2+)</name>
        <dbReference type="ChEBI" id="CHEBI:18420"/>
    </cofactor>
</comment>
<dbReference type="Pfam" id="PF23023">
    <property type="entry name" value="Anti-Pycsar_Apyc1"/>
    <property type="match status" value="1"/>
</dbReference>
<feature type="compositionally biased region" description="Basic and acidic residues" evidence="10">
    <location>
        <begin position="274"/>
        <end position="291"/>
    </location>
</feature>
<evidence type="ECO:0000256" key="7">
    <source>
        <dbReference type="ARBA" id="ARBA00022801"/>
    </source>
</evidence>
<dbReference type="SUPFAM" id="SSF51206">
    <property type="entry name" value="cAMP-binding domain-like"/>
    <property type="match status" value="2"/>
</dbReference>
<gene>
    <name evidence="12" type="ORF">TrRE_jg5472</name>
</gene>
<proteinExistence type="inferred from homology"/>
<keyword evidence="5" id="KW-0677">Repeat</keyword>
<dbReference type="Gene3D" id="3.60.15.10">
    <property type="entry name" value="Ribonuclease Z/Hydroxyacylglutathione hydrolase-like"/>
    <property type="match status" value="1"/>
</dbReference>
<dbReference type="GO" id="GO:0005634">
    <property type="term" value="C:nucleus"/>
    <property type="evidence" value="ECO:0007669"/>
    <property type="project" value="TreeGrafter"/>
</dbReference>
<dbReference type="InterPro" id="IPR036866">
    <property type="entry name" value="RibonucZ/Hydroxyglut_hydro"/>
</dbReference>
<keyword evidence="8" id="KW-0460">Magnesium</keyword>
<dbReference type="AlphaFoldDB" id="A0A9W7F917"/>
<dbReference type="GO" id="GO:0042781">
    <property type="term" value="F:3'-tRNA processing endoribonuclease activity"/>
    <property type="evidence" value="ECO:0007669"/>
    <property type="project" value="TreeGrafter"/>
</dbReference>
<dbReference type="FunFam" id="3.60.15.10:FF:000029">
    <property type="entry name" value="Cyclic nucleotide-binding domain protein"/>
    <property type="match status" value="1"/>
</dbReference>
<dbReference type="PROSITE" id="PS50042">
    <property type="entry name" value="CNMP_BINDING_3"/>
    <property type="match status" value="1"/>
</dbReference>